<evidence type="ECO:0000313" key="3">
    <source>
        <dbReference type="Proteomes" id="UP000766336"/>
    </source>
</evidence>
<sequence length="88" mass="8150">MLATKLRLAVVVAGLGLAVTACNNPYSPGQRAAGGALLGAGGGAAVGALAGGGQGALIGAGVGALGGAAIGAATTPERPRRGGYYRGY</sequence>
<feature type="domain" description="YMGG-like Gly-zipper" evidence="1">
    <location>
        <begin position="30"/>
        <end position="72"/>
    </location>
</feature>
<evidence type="ECO:0000313" key="2">
    <source>
        <dbReference type="EMBL" id="MBS7812916.1"/>
    </source>
</evidence>
<name>A0ABS5QGZ8_9PROT</name>
<proteinExistence type="predicted"/>
<reference evidence="2 3" key="1">
    <citation type="submission" date="2021-05" db="EMBL/GenBank/DDBJ databases">
        <title>Roseococcus sp. XZZS9, whole genome shotgun sequencing project.</title>
        <authorList>
            <person name="Zhao G."/>
            <person name="Shen L."/>
        </authorList>
    </citation>
    <scope>NUCLEOTIDE SEQUENCE [LARGE SCALE GENOMIC DNA]</scope>
    <source>
        <strain evidence="2 3">XZZS9</strain>
    </source>
</reference>
<protein>
    <submittedName>
        <fullName evidence="2">Cell envelope biogenesis protein OmpA</fullName>
    </submittedName>
</protein>
<dbReference type="RefSeq" id="WP_213671625.1">
    <property type="nucleotide sequence ID" value="NZ_JAHCDA010000004.1"/>
</dbReference>
<dbReference type="PROSITE" id="PS51257">
    <property type="entry name" value="PROKAR_LIPOPROTEIN"/>
    <property type="match status" value="1"/>
</dbReference>
<dbReference type="InterPro" id="IPR027367">
    <property type="entry name" value="Gly-zipper_YMGG"/>
</dbReference>
<keyword evidence="3" id="KW-1185">Reference proteome</keyword>
<organism evidence="2 3">
    <name type="scientific">Roseococcus pinisoli</name>
    <dbReference type="NCBI Taxonomy" id="2835040"/>
    <lineage>
        <taxon>Bacteria</taxon>
        <taxon>Pseudomonadati</taxon>
        <taxon>Pseudomonadota</taxon>
        <taxon>Alphaproteobacteria</taxon>
        <taxon>Acetobacterales</taxon>
        <taxon>Roseomonadaceae</taxon>
        <taxon>Roseococcus</taxon>
    </lineage>
</organism>
<evidence type="ECO:0000259" key="1">
    <source>
        <dbReference type="Pfam" id="PF13441"/>
    </source>
</evidence>
<accession>A0ABS5QGZ8</accession>
<dbReference type="EMBL" id="JAHCDA010000004">
    <property type="protein sequence ID" value="MBS7812916.1"/>
    <property type="molecule type" value="Genomic_DNA"/>
</dbReference>
<comment type="caution">
    <text evidence="2">The sequence shown here is derived from an EMBL/GenBank/DDBJ whole genome shotgun (WGS) entry which is preliminary data.</text>
</comment>
<gene>
    <name evidence="2" type="ORF">KHU32_18350</name>
</gene>
<dbReference type="Proteomes" id="UP000766336">
    <property type="component" value="Unassembled WGS sequence"/>
</dbReference>
<dbReference type="Pfam" id="PF13441">
    <property type="entry name" value="Gly-zipper_YMGG"/>
    <property type="match status" value="1"/>
</dbReference>